<evidence type="ECO:0000313" key="1">
    <source>
        <dbReference type="EMBL" id="TWS24416.1"/>
    </source>
</evidence>
<reference evidence="1 2" key="2">
    <citation type="submission" date="2019-08" db="EMBL/GenBank/DDBJ databases">
        <title>Tsukamurella conjunctivitidis sp. nov., Tsukamurella assacharolytica sp. nov. and Tsukamurella sputae sp. nov. isolated from patients with conjunctivitis, bacteraemia (lymphoma) and respiratory infection (sputum) in Hong Kong.</title>
        <authorList>
            <person name="Fok K.M.N."/>
            <person name="Fong J.Y.H."/>
        </authorList>
    </citation>
    <scope>NUCLEOTIDE SEQUENCE [LARGE SCALE GENOMIC DNA]</scope>
    <source>
        <strain evidence="1 2">HKU70</strain>
    </source>
</reference>
<proteinExistence type="predicted"/>
<dbReference type="EMBL" id="VIGV01000003">
    <property type="protein sequence ID" value="TWS24416.1"/>
    <property type="molecule type" value="Genomic_DNA"/>
</dbReference>
<dbReference type="RefSeq" id="WP_146434434.1">
    <property type="nucleotide sequence ID" value="NZ_VIGV01000003.1"/>
</dbReference>
<gene>
    <name evidence="1" type="ORF">FK268_12565</name>
</gene>
<protein>
    <recommendedName>
        <fullName evidence="3">Minor tail protein</fullName>
    </recommendedName>
</protein>
<dbReference type="Proteomes" id="UP000319792">
    <property type="component" value="Unassembled WGS sequence"/>
</dbReference>
<dbReference type="OrthoDB" id="4443810at2"/>
<accession>A0A5C5RN45</accession>
<dbReference type="AlphaFoldDB" id="A0A5C5RN45"/>
<organism evidence="1 2">
    <name type="scientific">Tsukamurella sputi</name>
    <dbReference type="NCBI Taxonomy" id="2591848"/>
    <lineage>
        <taxon>Bacteria</taxon>
        <taxon>Bacillati</taxon>
        <taxon>Actinomycetota</taxon>
        <taxon>Actinomycetes</taxon>
        <taxon>Mycobacteriales</taxon>
        <taxon>Tsukamurellaceae</taxon>
        <taxon>Tsukamurella</taxon>
    </lineage>
</organism>
<reference evidence="1 2" key="1">
    <citation type="submission" date="2019-06" db="EMBL/GenBank/DDBJ databases">
        <authorList>
            <person name="Teng J.L.L."/>
            <person name="Lee H.H."/>
            <person name="Lau S.K.P."/>
            <person name="Woo P.C.Y."/>
        </authorList>
    </citation>
    <scope>NUCLEOTIDE SEQUENCE [LARGE SCALE GENOMIC DNA]</scope>
    <source>
        <strain evidence="1 2">HKU70</strain>
    </source>
</reference>
<keyword evidence="2" id="KW-1185">Reference proteome</keyword>
<evidence type="ECO:0000313" key="2">
    <source>
        <dbReference type="Proteomes" id="UP000319792"/>
    </source>
</evidence>
<sequence length="344" mass="38883">MATRCLVNKNRQYQLVKKSPVTGEETAVVDVLGAPEVDLVGVPPAMQVPVLANEAKRGISLLEGLDGLYHLPREASIDKGAYSEGARVSKFPRTDPREGQLTFATKGRDIPEWQQYEDILWWLLNLDGPCWLRVFDHDGTFRELQVQLRQSPTDKYKNDIGMRGLAIHLVDYVAADPFWYSDTLTATISRKDMVLNTATGWYEGHLAVENPTDWRCFLEYAQRPMTAGAPEQWAITDAVRAPEDPDDLSNLVFGREIPIPELSKGSEFLIRTHPSPEGLWIETLDDRQLPSEMPGIQPENALPRHLTEPLMLPIRMRGGTPDSSVTCFMPQRWQRYVGGRKVVF</sequence>
<name>A0A5C5RN45_9ACTN</name>
<evidence type="ECO:0008006" key="3">
    <source>
        <dbReference type="Google" id="ProtNLM"/>
    </source>
</evidence>
<comment type="caution">
    <text evidence="1">The sequence shown here is derived from an EMBL/GenBank/DDBJ whole genome shotgun (WGS) entry which is preliminary data.</text>
</comment>